<evidence type="ECO:0000259" key="2">
    <source>
        <dbReference type="Pfam" id="PF02371"/>
    </source>
</evidence>
<name>A0A844CZ09_9RHOB</name>
<protein>
    <submittedName>
        <fullName evidence="3">IS110 family transposase</fullName>
    </submittedName>
</protein>
<dbReference type="Pfam" id="PF02371">
    <property type="entry name" value="Transposase_20"/>
    <property type="match status" value="1"/>
</dbReference>
<evidence type="ECO:0000259" key="1">
    <source>
        <dbReference type="Pfam" id="PF01548"/>
    </source>
</evidence>
<reference evidence="3 4" key="1">
    <citation type="submission" date="2019-05" db="EMBL/GenBank/DDBJ databases">
        <title>Roseovarius bejariae sp. nov., a moderately halophylic bacterium isolated from a saline soil in Rambla Salada (Murcia).</title>
        <authorList>
            <person name="Castro D.J."/>
            <person name="Gomez-Altuve A."/>
            <person name="Reina J.C."/>
            <person name="Rodriguez M."/>
            <person name="Sampedro I."/>
            <person name="Llamas I."/>
            <person name="Martinez-Checa F."/>
        </authorList>
    </citation>
    <scope>NUCLEOTIDE SEQUENCE [LARGE SCALE GENOMIC DNA]</scope>
    <source>
        <strain evidence="3 4">A21</strain>
    </source>
</reference>
<gene>
    <name evidence="3" type="ORF">FDP25_01355</name>
</gene>
<dbReference type="NCBIfam" id="NF033542">
    <property type="entry name" value="transpos_IS110"/>
    <property type="match status" value="1"/>
</dbReference>
<dbReference type="Proteomes" id="UP000564704">
    <property type="component" value="Unassembled WGS sequence"/>
</dbReference>
<dbReference type="InterPro" id="IPR003346">
    <property type="entry name" value="Transposase_20"/>
</dbReference>
<organism evidence="3 4">
    <name type="scientific">Roseovarius bejariae</name>
    <dbReference type="NCBI Taxonomy" id="2576383"/>
    <lineage>
        <taxon>Bacteria</taxon>
        <taxon>Pseudomonadati</taxon>
        <taxon>Pseudomonadota</taxon>
        <taxon>Alphaproteobacteria</taxon>
        <taxon>Rhodobacterales</taxon>
        <taxon>Roseobacteraceae</taxon>
        <taxon>Roseovarius</taxon>
    </lineage>
</organism>
<dbReference type="OrthoDB" id="8261795at2"/>
<dbReference type="AlphaFoldDB" id="A0A844CZ09"/>
<evidence type="ECO:0000313" key="4">
    <source>
        <dbReference type="Proteomes" id="UP000564704"/>
    </source>
</evidence>
<dbReference type="PANTHER" id="PTHR33055:SF3">
    <property type="entry name" value="PUTATIVE TRANSPOSASE FOR IS117-RELATED"/>
    <property type="match status" value="1"/>
</dbReference>
<dbReference type="PANTHER" id="PTHR33055">
    <property type="entry name" value="TRANSPOSASE FOR INSERTION SEQUENCE ELEMENT IS1111A"/>
    <property type="match status" value="1"/>
</dbReference>
<comment type="caution">
    <text evidence="3">The sequence shown here is derived from an EMBL/GenBank/DDBJ whole genome shotgun (WGS) entry which is preliminary data.</text>
</comment>
<feature type="domain" description="Transposase IS110-like N-terminal" evidence="1">
    <location>
        <begin position="6"/>
        <end position="142"/>
    </location>
</feature>
<dbReference type="GO" id="GO:0004803">
    <property type="term" value="F:transposase activity"/>
    <property type="evidence" value="ECO:0007669"/>
    <property type="project" value="InterPro"/>
</dbReference>
<keyword evidence="4" id="KW-1185">Reference proteome</keyword>
<feature type="domain" description="Transposase IS116/IS110/IS902 C-terminal" evidence="2">
    <location>
        <begin position="209"/>
        <end position="285"/>
    </location>
</feature>
<dbReference type="GO" id="GO:0006313">
    <property type="term" value="P:DNA transposition"/>
    <property type="evidence" value="ECO:0007669"/>
    <property type="project" value="InterPro"/>
</dbReference>
<dbReference type="EMBL" id="SZWE01000001">
    <property type="protein sequence ID" value="MRU14068.1"/>
    <property type="molecule type" value="Genomic_DNA"/>
</dbReference>
<dbReference type="GO" id="GO:0003677">
    <property type="term" value="F:DNA binding"/>
    <property type="evidence" value="ECO:0007669"/>
    <property type="project" value="InterPro"/>
</dbReference>
<sequence length="335" mass="37195">MQVTTVGLDLAKNIFQVHGISENGDVVFNQALRRAQLIAFFEKLPPCLVGMEACGSSHHWARQLSKLGHDVRLIPAMYVKWGKSDAVDAAAICEAVTRPTIRFVAIKSEEQQGVLFLHRARDLIVKHRTQLSNMLRGLLSEFGIVIAQGVGSAIKFAKGVLDGDKPGIPDVAIDVLANLSNQLVALHLRVRWYEMHMRLQAKQDPRVMLLRTIPGVGPVTASAIVATAGDASQFRNGREFAAWLGLTPLNRSSGGKERLGRISKMGDRYIRRLLVTGMTSRLRQMKTHPERADPWAQALIDRKPVRLATVAMANKTARIIWAVLTKNEYYRPRTA</sequence>
<proteinExistence type="predicted"/>
<dbReference type="RefSeq" id="WP_154148384.1">
    <property type="nucleotide sequence ID" value="NZ_SZWE01000001.1"/>
</dbReference>
<dbReference type="InterPro" id="IPR002525">
    <property type="entry name" value="Transp_IS110-like_N"/>
</dbReference>
<dbReference type="InterPro" id="IPR047650">
    <property type="entry name" value="Transpos_IS110"/>
</dbReference>
<accession>A0A844CZ09</accession>
<dbReference type="Pfam" id="PF01548">
    <property type="entry name" value="DEDD_Tnp_IS110"/>
    <property type="match status" value="1"/>
</dbReference>
<evidence type="ECO:0000313" key="3">
    <source>
        <dbReference type="EMBL" id="MRU14068.1"/>
    </source>
</evidence>